<comment type="caution">
    <text evidence="2">The sequence shown here is derived from an EMBL/GenBank/DDBJ whole genome shotgun (WGS) entry which is preliminary data.</text>
</comment>
<proteinExistence type="predicted"/>
<protein>
    <recommendedName>
        <fullName evidence="4">Dienelactone hydrolase domain-containing protein</fullName>
    </recommendedName>
</protein>
<accession>A0A813D471</accession>
<reference evidence="2" key="1">
    <citation type="submission" date="2021-02" db="EMBL/GenBank/DDBJ databases">
        <authorList>
            <person name="Dougan E. K."/>
            <person name="Rhodes N."/>
            <person name="Thang M."/>
            <person name="Chan C."/>
        </authorList>
    </citation>
    <scope>NUCLEOTIDE SEQUENCE</scope>
</reference>
<evidence type="ECO:0000313" key="3">
    <source>
        <dbReference type="Proteomes" id="UP000654075"/>
    </source>
</evidence>
<keyword evidence="3" id="KW-1185">Reference proteome</keyword>
<sequence length="263" mass="28004">MDALQGKRLAMVGPCWGGWAVFRASAVFDGIRCGVVPHPSCHVEDMLGGSLEEITAAVRCPILFMPAASDLDTYKPGGSSVEVIKARFPSTASEVFKDMSHGWLLHGSADDLQIRQDLKRAVDLMTQYLEQHLQEPQEQQQPAAAAAAAAATAATAAAQPAVARQHPLPSQPEEESSPDEEIDRVPATAFPSGVAVSLVEVVQPSALGSSEAEETTPTVTNHFGDAPGAVDVGELLDRDARTPAPRVPEFEFWLHQLFSGRCG</sequence>
<evidence type="ECO:0000313" key="2">
    <source>
        <dbReference type="EMBL" id="CAE8583189.1"/>
    </source>
</evidence>
<dbReference type="EMBL" id="CAJNNV010000641">
    <property type="protein sequence ID" value="CAE8583189.1"/>
    <property type="molecule type" value="Genomic_DNA"/>
</dbReference>
<dbReference type="InterPro" id="IPR029058">
    <property type="entry name" value="AB_hydrolase_fold"/>
</dbReference>
<feature type="compositionally biased region" description="Acidic residues" evidence="1">
    <location>
        <begin position="172"/>
        <end position="182"/>
    </location>
</feature>
<feature type="region of interest" description="Disordered" evidence="1">
    <location>
        <begin position="134"/>
        <end position="182"/>
    </location>
</feature>
<organism evidence="2 3">
    <name type="scientific">Polarella glacialis</name>
    <name type="common">Dinoflagellate</name>
    <dbReference type="NCBI Taxonomy" id="89957"/>
    <lineage>
        <taxon>Eukaryota</taxon>
        <taxon>Sar</taxon>
        <taxon>Alveolata</taxon>
        <taxon>Dinophyceae</taxon>
        <taxon>Suessiales</taxon>
        <taxon>Suessiaceae</taxon>
        <taxon>Polarella</taxon>
    </lineage>
</organism>
<name>A0A813D471_POLGL</name>
<evidence type="ECO:0008006" key="4">
    <source>
        <dbReference type="Google" id="ProtNLM"/>
    </source>
</evidence>
<dbReference type="AlphaFoldDB" id="A0A813D471"/>
<dbReference type="OrthoDB" id="10019231at2759"/>
<feature type="non-terminal residue" evidence="2">
    <location>
        <position position="263"/>
    </location>
</feature>
<gene>
    <name evidence="2" type="ORF">PGLA1383_LOCUS2184</name>
</gene>
<feature type="compositionally biased region" description="Low complexity" evidence="1">
    <location>
        <begin position="134"/>
        <end position="161"/>
    </location>
</feature>
<evidence type="ECO:0000256" key="1">
    <source>
        <dbReference type="SAM" id="MobiDB-lite"/>
    </source>
</evidence>
<feature type="region of interest" description="Disordered" evidence="1">
    <location>
        <begin position="207"/>
        <end position="226"/>
    </location>
</feature>
<dbReference type="Proteomes" id="UP000654075">
    <property type="component" value="Unassembled WGS sequence"/>
</dbReference>
<dbReference type="SUPFAM" id="SSF53474">
    <property type="entry name" value="alpha/beta-Hydrolases"/>
    <property type="match status" value="1"/>
</dbReference>
<dbReference type="Gene3D" id="3.40.50.1820">
    <property type="entry name" value="alpha/beta hydrolase"/>
    <property type="match status" value="1"/>
</dbReference>